<protein>
    <submittedName>
        <fullName evidence="1">Uncharacterized protein</fullName>
    </submittedName>
</protein>
<organism evidence="1 2">
    <name type="scientific">Helicobacter pylori SNT49</name>
    <dbReference type="NCBI Taxonomy" id="1055530"/>
    <lineage>
        <taxon>Bacteria</taxon>
        <taxon>Pseudomonadati</taxon>
        <taxon>Campylobacterota</taxon>
        <taxon>Epsilonproteobacteria</taxon>
        <taxon>Campylobacterales</taxon>
        <taxon>Helicobacteraceae</taxon>
        <taxon>Helicobacter</taxon>
    </lineage>
</organism>
<evidence type="ECO:0000313" key="1">
    <source>
        <dbReference type="EMBL" id="AEN16339.1"/>
    </source>
</evidence>
<gene>
    <name evidence="1" type="ORF">HPSNT_00810</name>
</gene>
<dbReference type="HOGENOM" id="CLU_3026091_0_0_7"/>
<evidence type="ECO:0000313" key="2">
    <source>
        <dbReference type="Proteomes" id="UP000008534"/>
    </source>
</evidence>
<dbReference type="PATRIC" id="fig|1055530.4.peg.168"/>
<dbReference type="KEGG" id="hen:HPSNT_00810"/>
<name>G2MDP6_HELPX</name>
<dbReference type="Proteomes" id="UP000008534">
    <property type="component" value="Chromosome"/>
</dbReference>
<dbReference type="AlphaFoldDB" id="G2MDP6"/>
<dbReference type="EMBL" id="CP002983">
    <property type="protein sequence ID" value="AEN16339.1"/>
    <property type="molecule type" value="Genomic_DNA"/>
</dbReference>
<proteinExistence type="predicted"/>
<sequence length="55" mass="6427">MINSINRCISKIFAQQNLKLTAKKLKSLKSKDFKKVMVFKRDSPNTRQSDRELKA</sequence>
<reference evidence="1 2" key="1">
    <citation type="submission" date="2011-08" db="EMBL/GenBank/DDBJ databases">
        <authorList>
            <person name="Kersulyte D."/>
            <person name="Choudhury A."/>
            <person name="Mukhopadhyay A.K."/>
            <person name="Nair G.B."/>
            <person name="Berg D.E."/>
        </authorList>
    </citation>
    <scope>NUCLEOTIDE SEQUENCE [LARGE SCALE GENOMIC DNA]</scope>
    <source>
        <strain evidence="2">SNT49</strain>
    </source>
</reference>
<accession>G2MDP6</accession>